<dbReference type="GO" id="GO:0032040">
    <property type="term" value="C:small-subunit processome"/>
    <property type="evidence" value="ECO:0007669"/>
    <property type="project" value="InterPro"/>
</dbReference>
<dbReference type="AlphaFoldDB" id="A0A0R3WXU7"/>
<gene>
    <name evidence="2" type="ORF">TTAC_LOCUS5572</name>
</gene>
<dbReference type="STRING" id="6205.A0A0R3WXU7"/>
<name>A0A0R3WXU7_HYDTA</name>
<sequence>MEGLTTPDANEVGKLRPFERALFSLVPEPPAPGVPPSEEMAQRLLKYAVHWNTRARTCLVAQRVFNWIVSNWAPERLLKWPGIGHDVAAFIPYTGELLILFPFFMHCFEGKGI</sequence>
<evidence type="ECO:0000313" key="4">
    <source>
        <dbReference type="WBParaSite" id="TTAC_0000558701-mRNA-1"/>
    </source>
</evidence>
<dbReference type="Proteomes" id="UP000274429">
    <property type="component" value="Unassembled WGS sequence"/>
</dbReference>
<proteinExistence type="predicted"/>
<protein>
    <submittedName>
        <fullName evidence="4">Utp13 domain-containing protein</fullName>
    </submittedName>
</protein>
<keyword evidence="3" id="KW-1185">Reference proteome</keyword>
<dbReference type="GO" id="GO:0006364">
    <property type="term" value="P:rRNA processing"/>
    <property type="evidence" value="ECO:0007669"/>
    <property type="project" value="InterPro"/>
</dbReference>
<dbReference type="WBParaSite" id="TTAC_0000558701-mRNA-1">
    <property type="protein sequence ID" value="TTAC_0000558701-mRNA-1"/>
    <property type="gene ID" value="TTAC_0000558701"/>
</dbReference>
<feature type="domain" description="U3 small nucleolar RNA-associated protein 13 C-terminal" evidence="1">
    <location>
        <begin position="38"/>
        <end position="94"/>
    </location>
</feature>
<accession>A0A0R3WXU7</accession>
<organism evidence="4">
    <name type="scientific">Hydatigena taeniaeformis</name>
    <name type="common">Feline tapeworm</name>
    <name type="synonym">Taenia taeniaeformis</name>
    <dbReference type="NCBI Taxonomy" id="6205"/>
    <lineage>
        <taxon>Eukaryota</taxon>
        <taxon>Metazoa</taxon>
        <taxon>Spiralia</taxon>
        <taxon>Lophotrochozoa</taxon>
        <taxon>Platyhelminthes</taxon>
        <taxon>Cestoda</taxon>
        <taxon>Eucestoda</taxon>
        <taxon>Cyclophyllidea</taxon>
        <taxon>Taeniidae</taxon>
        <taxon>Hydatigera</taxon>
    </lineage>
</organism>
<evidence type="ECO:0000313" key="2">
    <source>
        <dbReference type="EMBL" id="VDM27248.1"/>
    </source>
</evidence>
<dbReference type="EMBL" id="UYWX01008045">
    <property type="protein sequence ID" value="VDM27248.1"/>
    <property type="molecule type" value="Genomic_DNA"/>
</dbReference>
<evidence type="ECO:0000259" key="1">
    <source>
        <dbReference type="Pfam" id="PF08625"/>
    </source>
</evidence>
<dbReference type="OrthoDB" id="5414888at2759"/>
<reference evidence="2 3" key="2">
    <citation type="submission" date="2018-11" db="EMBL/GenBank/DDBJ databases">
        <authorList>
            <consortium name="Pathogen Informatics"/>
        </authorList>
    </citation>
    <scope>NUCLEOTIDE SEQUENCE [LARGE SCALE GENOMIC DNA]</scope>
</reference>
<dbReference type="InterPro" id="IPR013934">
    <property type="entry name" value="Utp13_C"/>
</dbReference>
<evidence type="ECO:0000313" key="3">
    <source>
        <dbReference type="Proteomes" id="UP000274429"/>
    </source>
</evidence>
<reference evidence="4" key="1">
    <citation type="submission" date="2017-02" db="UniProtKB">
        <authorList>
            <consortium name="WormBaseParasite"/>
        </authorList>
    </citation>
    <scope>IDENTIFICATION</scope>
</reference>
<dbReference type="Pfam" id="PF08625">
    <property type="entry name" value="Utp13"/>
    <property type="match status" value="1"/>
</dbReference>